<protein>
    <submittedName>
        <fullName evidence="1">Nucleic-acid-binding protein from transposon X-element</fullName>
    </submittedName>
</protein>
<accession>A0A4C1VG80</accession>
<reference evidence="1 2" key="1">
    <citation type="journal article" date="2019" name="Commun. Biol.">
        <title>The bagworm genome reveals a unique fibroin gene that provides high tensile strength.</title>
        <authorList>
            <person name="Kono N."/>
            <person name="Nakamura H."/>
            <person name="Ohtoshi R."/>
            <person name="Tomita M."/>
            <person name="Numata K."/>
            <person name="Arakawa K."/>
        </authorList>
    </citation>
    <scope>NUCLEOTIDE SEQUENCE [LARGE SCALE GENOMIC DNA]</scope>
</reference>
<keyword evidence="2" id="KW-1185">Reference proteome</keyword>
<dbReference type="Proteomes" id="UP000299102">
    <property type="component" value="Unassembled WGS sequence"/>
</dbReference>
<dbReference type="EMBL" id="BGZK01000322">
    <property type="protein sequence ID" value="GBP36715.1"/>
    <property type="molecule type" value="Genomic_DNA"/>
</dbReference>
<organism evidence="1 2">
    <name type="scientific">Eumeta variegata</name>
    <name type="common">Bagworm moth</name>
    <name type="synonym">Eumeta japonica</name>
    <dbReference type="NCBI Taxonomy" id="151549"/>
    <lineage>
        <taxon>Eukaryota</taxon>
        <taxon>Metazoa</taxon>
        <taxon>Ecdysozoa</taxon>
        <taxon>Arthropoda</taxon>
        <taxon>Hexapoda</taxon>
        <taxon>Insecta</taxon>
        <taxon>Pterygota</taxon>
        <taxon>Neoptera</taxon>
        <taxon>Endopterygota</taxon>
        <taxon>Lepidoptera</taxon>
        <taxon>Glossata</taxon>
        <taxon>Ditrysia</taxon>
        <taxon>Tineoidea</taxon>
        <taxon>Psychidae</taxon>
        <taxon>Oiketicinae</taxon>
        <taxon>Eumeta</taxon>
    </lineage>
</organism>
<sequence>MNRLPEWATHFKELAQHLGDAPNARPFGKSVHFLARSKNEYRILQRDELRCLYDIEVLLEISGIIVETWHGQPSPPQCHRCQAFGHASANCYLPLRCVRCGGEHCATDCDWTREQKPISVNCVGQHTAND</sequence>
<comment type="caution">
    <text evidence="1">The sequence shown here is derived from an EMBL/GenBank/DDBJ whole genome shotgun (WGS) entry which is preliminary data.</text>
</comment>
<evidence type="ECO:0000313" key="2">
    <source>
        <dbReference type="Proteomes" id="UP000299102"/>
    </source>
</evidence>
<evidence type="ECO:0000313" key="1">
    <source>
        <dbReference type="EMBL" id="GBP36715.1"/>
    </source>
</evidence>
<proteinExistence type="predicted"/>
<gene>
    <name evidence="1" type="primary">ORF1</name>
    <name evidence="1" type="ORF">EVAR_24718_1</name>
</gene>
<dbReference type="AlphaFoldDB" id="A0A4C1VG80"/>
<name>A0A4C1VG80_EUMVA</name>
<dbReference type="OrthoDB" id="10035396at2759"/>